<keyword evidence="5 8" id="KW-0653">Protein transport</keyword>
<dbReference type="EMBL" id="QNRR01000002">
    <property type="protein sequence ID" value="RBP46007.1"/>
    <property type="molecule type" value="Genomic_DNA"/>
</dbReference>
<accession>A0A366HTI2</accession>
<protein>
    <submittedName>
        <fullName evidence="11">Outer membrane transport energization protein ExbB</fullName>
    </submittedName>
</protein>
<dbReference type="AlphaFoldDB" id="A0A366HTI2"/>
<feature type="transmembrane region" description="Helical" evidence="9">
    <location>
        <begin position="23"/>
        <end position="46"/>
    </location>
</feature>
<evidence type="ECO:0000256" key="5">
    <source>
        <dbReference type="ARBA" id="ARBA00022927"/>
    </source>
</evidence>
<dbReference type="Pfam" id="PF01618">
    <property type="entry name" value="MotA_ExbB"/>
    <property type="match status" value="1"/>
</dbReference>
<dbReference type="RefSeq" id="WP_113957562.1">
    <property type="nucleotide sequence ID" value="NZ_QNRR01000002.1"/>
</dbReference>
<evidence type="ECO:0000256" key="2">
    <source>
        <dbReference type="ARBA" id="ARBA00022448"/>
    </source>
</evidence>
<evidence type="ECO:0000259" key="10">
    <source>
        <dbReference type="Pfam" id="PF01618"/>
    </source>
</evidence>
<dbReference type="InterPro" id="IPR050790">
    <property type="entry name" value="ExbB/TolQ_transport"/>
</dbReference>
<comment type="similarity">
    <text evidence="8">Belongs to the exbB/tolQ family.</text>
</comment>
<evidence type="ECO:0000256" key="6">
    <source>
        <dbReference type="ARBA" id="ARBA00022989"/>
    </source>
</evidence>
<dbReference type="GO" id="GO:0017038">
    <property type="term" value="P:protein import"/>
    <property type="evidence" value="ECO:0007669"/>
    <property type="project" value="TreeGrafter"/>
</dbReference>
<evidence type="ECO:0000256" key="9">
    <source>
        <dbReference type="SAM" id="Phobius"/>
    </source>
</evidence>
<keyword evidence="2 8" id="KW-0813">Transport</keyword>
<dbReference type="PANTHER" id="PTHR30625">
    <property type="entry name" value="PROTEIN TOLQ"/>
    <property type="match status" value="1"/>
</dbReference>
<name>A0A366HTI2_9BACT</name>
<dbReference type="PANTHER" id="PTHR30625:SF15">
    <property type="entry name" value="BIOPOLYMER TRANSPORT PROTEIN EXBB"/>
    <property type="match status" value="1"/>
</dbReference>
<keyword evidence="12" id="KW-1185">Reference proteome</keyword>
<sequence>MIIDTTPILGNAIVELIHDGGPIMYPILLTAVVAICILAERITWWVRLTGRRSPKRLEAVYAAIEEGNMKEAIQLSRNSTDPVIRMIHHGLNHHHSSLQGALEVAAGLEMQKAGRFLNAMDTIVTLGPLLGLLGTVTGIMGSFTSIGDSELAVEKVTGGIGEALIATAAGLGIAITTLIPLNYFHSRLAKFQFDLEAAATNVTVLVAQNEAEQKSLGYTA</sequence>
<gene>
    <name evidence="11" type="ORF">DES53_102392</name>
</gene>
<keyword evidence="4 9" id="KW-0812">Transmembrane</keyword>
<organism evidence="11 12">
    <name type="scientific">Roseimicrobium gellanilyticum</name>
    <dbReference type="NCBI Taxonomy" id="748857"/>
    <lineage>
        <taxon>Bacteria</taxon>
        <taxon>Pseudomonadati</taxon>
        <taxon>Verrucomicrobiota</taxon>
        <taxon>Verrucomicrobiia</taxon>
        <taxon>Verrucomicrobiales</taxon>
        <taxon>Verrucomicrobiaceae</taxon>
        <taxon>Roseimicrobium</taxon>
    </lineage>
</organism>
<evidence type="ECO:0000313" key="11">
    <source>
        <dbReference type="EMBL" id="RBP46007.1"/>
    </source>
</evidence>
<reference evidence="11 12" key="1">
    <citation type="submission" date="2018-06" db="EMBL/GenBank/DDBJ databases">
        <title>Genomic Encyclopedia of Type Strains, Phase IV (KMG-IV): sequencing the most valuable type-strain genomes for metagenomic binning, comparative biology and taxonomic classification.</title>
        <authorList>
            <person name="Goeker M."/>
        </authorList>
    </citation>
    <scope>NUCLEOTIDE SEQUENCE [LARGE SCALE GENOMIC DNA]</scope>
    <source>
        <strain evidence="11 12">DSM 25532</strain>
    </source>
</reference>
<evidence type="ECO:0000313" key="12">
    <source>
        <dbReference type="Proteomes" id="UP000253426"/>
    </source>
</evidence>
<evidence type="ECO:0000256" key="7">
    <source>
        <dbReference type="ARBA" id="ARBA00023136"/>
    </source>
</evidence>
<dbReference type="InterPro" id="IPR002898">
    <property type="entry name" value="MotA_ExbB_proton_chnl"/>
</dbReference>
<feature type="transmembrane region" description="Helical" evidence="9">
    <location>
        <begin position="163"/>
        <end position="184"/>
    </location>
</feature>
<feature type="transmembrane region" description="Helical" evidence="9">
    <location>
        <begin position="122"/>
        <end position="143"/>
    </location>
</feature>
<evidence type="ECO:0000256" key="1">
    <source>
        <dbReference type="ARBA" id="ARBA00004651"/>
    </source>
</evidence>
<feature type="domain" description="MotA/TolQ/ExbB proton channel" evidence="10">
    <location>
        <begin position="85"/>
        <end position="192"/>
    </location>
</feature>
<keyword evidence="6 9" id="KW-1133">Transmembrane helix</keyword>
<keyword evidence="7 9" id="KW-0472">Membrane</keyword>
<evidence type="ECO:0000256" key="8">
    <source>
        <dbReference type="RuleBase" id="RU004057"/>
    </source>
</evidence>
<dbReference type="Proteomes" id="UP000253426">
    <property type="component" value="Unassembled WGS sequence"/>
</dbReference>
<evidence type="ECO:0000256" key="4">
    <source>
        <dbReference type="ARBA" id="ARBA00022692"/>
    </source>
</evidence>
<evidence type="ECO:0000256" key="3">
    <source>
        <dbReference type="ARBA" id="ARBA00022475"/>
    </source>
</evidence>
<dbReference type="OrthoDB" id="4045at2"/>
<dbReference type="GO" id="GO:0005886">
    <property type="term" value="C:plasma membrane"/>
    <property type="evidence" value="ECO:0007669"/>
    <property type="project" value="UniProtKB-SubCell"/>
</dbReference>
<keyword evidence="3" id="KW-1003">Cell membrane</keyword>
<comment type="subcellular location">
    <subcellularLocation>
        <location evidence="1">Cell membrane</location>
        <topology evidence="1">Multi-pass membrane protein</topology>
    </subcellularLocation>
    <subcellularLocation>
        <location evidence="8">Membrane</location>
        <topology evidence="8">Multi-pass membrane protein</topology>
    </subcellularLocation>
</comment>
<comment type="caution">
    <text evidence="11">The sequence shown here is derived from an EMBL/GenBank/DDBJ whole genome shotgun (WGS) entry which is preliminary data.</text>
</comment>
<proteinExistence type="inferred from homology"/>